<sequence length="66" mass="7416">MKIAKDITTLKTISIEELKSFDGFADVSNEEAIDTISTLKELSLITHNIITNYEQSESISKLRQAE</sequence>
<dbReference type="RefSeq" id="WP_187561736.1">
    <property type="nucleotide sequence ID" value="NZ_JACGWS010000004.1"/>
</dbReference>
<accession>A0ABR7Q8K3</accession>
<evidence type="ECO:0000313" key="2">
    <source>
        <dbReference type="Proteomes" id="UP000619238"/>
    </source>
</evidence>
<dbReference type="Proteomes" id="UP000619238">
    <property type="component" value="Unassembled WGS sequence"/>
</dbReference>
<protein>
    <submittedName>
        <fullName evidence="1">Uncharacterized protein</fullName>
    </submittedName>
</protein>
<reference evidence="1 2" key="1">
    <citation type="submission" date="2020-07" db="EMBL/GenBank/DDBJ databases">
        <title>Description of Kordia aestuariivivens sp. nov., isolated from a tidal flat.</title>
        <authorList>
            <person name="Park S."/>
            <person name="Yoon J.-H."/>
        </authorList>
    </citation>
    <scope>NUCLEOTIDE SEQUENCE [LARGE SCALE GENOMIC DNA]</scope>
    <source>
        <strain evidence="1 2">YSTF-M3</strain>
    </source>
</reference>
<organism evidence="1 2">
    <name type="scientific">Kordia aestuariivivens</name>
    <dbReference type="NCBI Taxonomy" id="2759037"/>
    <lineage>
        <taxon>Bacteria</taxon>
        <taxon>Pseudomonadati</taxon>
        <taxon>Bacteroidota</taxon>
        <taxon>Flavobacteriia</taxon>
        <taxon>Flavobacteriales</taxon>
        <taxon>Flavobacteriaceae</taxon>
        <taxon>Kordia</taxon>
    </lineage>
</organism>
<dbReference type="EMBL" id="JACGWS010000004">
    <property type="protein sequence ID" value="MBC8754686.1"/>
    <property type="molecule type" value="Genomic_DNA"/>
</dbReference>
<keyword evidence="2" id="KW-1185">Reference proteome</keyword>
<proteinExistence type="predicted"/>
<gene>
    <name evidence="1" type="ORF">H2O64_08365</name>
</gene>
<name>A0ABR7Q8K3_9FLAO</name>
<evidence type="ECO:0000313" key="1">
    <source>
        <dbReference type="EMBL" id="MBC8754686.1"/>
    </source>
</evidence>
<comment type="caution">
    <text evidence="1">The sequence shown here is derived from an EMBL/GenBank/DDBJ whole genome shotgun (WGS) entry which is preliminary data.</text>
</comment>